<reference evidence="1 2" key="1">
    <citation type="journal article" date="2023" name="Plants (Basel)">
        <title>Bridging the Gap: Combining Genomics and Transcriptomics Approaches to Understand Stylosanthes scabra, an Orphan Legume from the Brazilian Caatinga.</title>
        <authorList>
            <person name="Ferreira-Neto J.R.C."/>
            <person name="da Silva M.D."/>
            <person name="Binneck E."/>
            <person name="de Melo N.F."/>
            <person name="da Silva R.H."/>
            <person name="de Melo A.L.T.M."/>
            <person name="Pandolfi V."/>
            <person name="Bustamante F.O."/>
            <person name="Brasileiro-Vidal A.C."/>
            <person name="Benko-Iseppon A.M."/>
        </authorList>
    </citation>
    <scope>NUCLEOTIDE SEQUENCE [LARGE SCALE GENOMIC DNA]</scope>
    <source>
        <tissue evidence="1">Leaves</tissue>
    </source>
</reference>
<comment type="caution">
    <text evidence="1">The sequence shown here is derived from an EMBL/GenBank/DDBJ whole genome shotgun (WGS) entry which is preliminary data.</text>
</comment>
<gene>
    <name evidence="1" type="ORF">PIB30_079510</name>
</gene>
<proteinExistence type="predicted"/>
<organism evidence="1 2">
    <name type="scientific">Stylosanthes scabra</name>
    <dbReference type="NCBI Taxonomy" id="79078"/>
    <lineage>
        <taxon>Eukaryota</taxon>
        <taxon>Viridiplantae</taxon>
        <taxon>Streptophyta</taxon>
        <taxon>Embryophyta</taxon>
        <taxon>Tracheophyta</taxon>
        <taxon>Spermatophyta</taxon>
        <taxon>Magnoliopsida</taxon>
        <taxon>eudicotyledons</taxon>
        <taxon>Gunneridae</taxon>
        <taxon>Pentapetalae</taxon>
        <taxon>rosids</taxon>
        <taxon>fabids</taxon>
        <taxon>Fabales</taxon>
        <taxon>Fabaceae</taxon>
        <taxon>Papilionoideae</taxon>
        <taxon>50 kb inversion clade</taxon>
        <taxon>dalbergioids sensu lato</taxon>
        <taxon>Dalbergieae</taxon>
        <taxon>Pterocarpus clade</taxon>
        <taxon>Stylosanthes</taxon>
    </lineage>
</organism>
<dbReference type="Proteomes" id="UP001341840">
    <property type="component" value="Unassembled WGS sequence"/>
</dbReference>
<name>A0ABU6WUJ7_9FABA</name>
<dbReference type="EMBL" id="JASCZI010182372">
    <property type="protein sequence ID" value="MED6187758.1"/>
    <property type="molecule type" value="Genomic_DNA"/>
</dbReference>
<sequence>MRKLSNFTTYFRSQPITVGASPSLITHPRSPLTIIARSPLTGPHCSPSLTVARHHSPSPLVILLTFPYQSPILYLR</sequence>
<accession>A0ABU6WUJ7</accession>
<evidence type="ECO:0000313" key="2">
    <source>
        <dbReference type="Proteomes" id="UP001341840"/>
    </source>
</evidence>
<protein>
    <submittedName>
        <fullName evidence="1">Uncharacterized protein</fullName>
    </submittedName>
</protein>
<evidence type="ECO:0000313" key="1">
    <source>
        <dbReference type="EMBL" id="MED6187758.1"/>
    </source>
</evidence>
<keyword evidence="2" id="KW-1185">Reference proteome</keyword>